<protein>
    <submittedName>
        <fullName evidence="1">Uncharacterized protein</fullName>
    </submittedName>
</protein>
<accession>A0A2G8RJS2</accession>
<keyword evidence="2" id="KW-1185">Reference proteome</keyword>
<gene>
    <name evidence="1" type="ORF">P775_02105</name>
</gene>
<dbReference type="RefSeq" id="WP_099909387.1">
    <property type="nucleotide sequence ID" value="NZ_AWWI01000021.1"/>
</dbReference>
<dbReference type="AlphaFoldDB" id="A0A2G8RJS2"/>
<name>A0A2G8RJS2_9RHOB</name>
<comment type="caution">
    <text evidence="1">The sequence shown here is derived from an EMBL/GenBank/DDBJ whole genome shotgun (WGS) entry which is preliminary data.</text>
</comment>
<dbReference type="OrthoDB" id="4405067at2"/>
<evidence type="ECO:0000313" key="1">
    <source>
        <dbReference type="EMBL" id="PIL21787.1"/>
    </source>
</evidence>
<organism evidence="1 2">
    <name type="scientific">Puniceibacterium antarcticum</name>
    <dbReference type="NCBI Taxonomy" id="1206336"/>
    <lineage>
        <taxon>Bacteria</taxon>
        <taxon>Pseudomonadati</taxon>
        <taxon>Pseudomonadota</taxon>
        <taxon>Alphaproteobacteria</taxon>
        <taxon>Rhodobacterales</taxon>
        <taxon>Paracoccaceae</taxon>
        <taxon>Puniceibacterium</taxon>
    </lineage>
</organism>
<dbReference type="EMBL" id="AWWI01000021">
    <property type="protein sequence ID" value="PIL21787.1"/>
    <property type="molecule type" value="Genomic_DNA"/>
</dbReference>
<dbReference type="Proteomes" id="UP000231259">
    <property type="component" value="Unassembled WGS sequence"/>
</dbReference>
<reference evidence="1 2" key="1">
    <citation type="submission" date="2013-09" db="EMBL/GenBank/DDBJ databases">
        <title>Genome sequencing of Phaeobacter antarcticus sp. nov. SM1211.</title>
        <authorList>
            <person name="Zhang X.-Y."/>
            <person name="Liu C."/>
            <person name="Chen X.-L."/>
            <person name="Xie B.-B."/>
            <person name="Qin Q.-L."/>
            <person name="Rong J.-C."/>
            <person name="Zhang Y.-Z."/>
        </authorList>
    </citation>
    <scope>NUCLEOTIDE SEQUENCE [LARGE SCALE GENOMIC DNA]</scope>
    <source>
        <strain evidence="1 2">SM1211</strain>
    </source>
</reference>
<sequence>MMDADFATASLHETAYRRVPRVKEKYRATGYLEGFDATTLWFDAVWRDGVVTLVCPRLNNLASLFKQGVFSLDGKEVLPRIAHYYRHCMVTLKSPLPAKHVALRIGDSVIETTVHSAEPERFCGRNVIVTMSKNNELAWIEDFAKFHADTQGAEAIIFIDNGSDLYGMSEVQTVLERAGLDALVLRSELPYGPHGKKPYANTELFLQTCALNAVRMRYLSSARAVLSCDIDELIISRGPDTVFQSAAESWFGYKRFEGVWRYARPSDEDVVRHSDHTLSNPAKKACPPKWCLRPDGPLKDLQWRSHELEGFHLNWVFRTKTFYYLHCFDITTGWKRGANVHDYSKLEVASKASDLVGIAENQPQVRSGRSKPLIGGYPQYAYRGMRDAVLRRFVRTPWPWQIVGTAIALLCCILFFGDLDGNWSETDFAMLIRTMDNSKQMHVMLNRVDTWF</sequence>
<evidence type="ECO:0000313" key="2">
    <source>
        <dbReference type="Proteomes" id="UP000231259"/>
    </source>
</evidence>
<proteinExistence type="predicted"/>